<gene>
    <name evidence="2" type="ORF">RJ639_008022</name>
</gene>
<dbReference type="Proteomes" id="UP001188597">
    <property type="component" value="Unassembled WGS sequence"/>
</dbReference>
<organism evidence="2 3">
    <name type="scientific">Escallonia herrerae</name>
    <dbReference type="NCBI Taxonomy" id="1293975"/>
    <lineage>
        <taxon>Eukaryota</taxon>
        <taxon>Viridiplantae</taxon>
        <taxon>Streptophyta</taxon>
        <taxon>Embryophyta</taxon>
        <taxon>Tracheophyta</taxon>
        <taxon>Spermatophyta</taxon>
        <taxon>Magnoliopsida</taxon>
        <taxon>eudicotyledons</taxon>
        <taxon>Gunneridae</taxon>
        <taxon>Pentapetalae</taxon>
        <taxon>asterids</taxon>
        <taxon>campanulids</taxon>
        <taxon>Escalloniales</taxon>
        <taxon>Escalloniaceae</taxon>
        <taxon>Escallonia</taxon>
    </lineage>
</organism>
<dbReference type="EMBL" id="JAVXUP010001348">
    <property type="protein sequence ID" value="KAK3012795.1"/>
    <property type="molecule type" value="Genomic_DNA"/>
</dbReference>
<sequence length="215" mass="24430">MLPKSISLGLARLREEEEEPKRILQNHFLFDVHETIFSRIAAATTSKEACEILHKEFEGSSKVITVKLQSLRREFETLFMRNNESVQDFLSRVTAIVSQMKSYGQANKLASYAEEMEDEEESKLFMGSFNDTNVESGVWFVDSGCSNHMTGTRSMFKEFDESFKKLIWLGDDKKIEVGGKGTVAVKNSHRKVKLLHDVLFALSLAHNLLSVGKLM</sequence>
<evidence type="ECO:0000313" key="3">
    <source>
        <dbReference type="Proteomes" id="UP001188597"/>
    </source>
</evidence>
<dbReference type="Pfam" id="PF22936">
    <property type="entry name" value="Pol_BBD"/>
    <property type="match status" value="1"/>
</dbReference>
<proteinExistence type="predicted"/>
<dbReference type="AlphaFoldDB" id="A0AA89ARW8"/>
<dbReference type="PANTHER" id="PTHR35317">
    <property type="entry name" value="OS04G0629600 PROTEIN"/>
    <property type="match status" value="1"/>
</dbReference>
<dbReference type="Pfam" id="PF14223">
    <property type="entry name" value="Retrotran_gag_2"/>
    <property type="match status" value="1"/>
</dbReference>
<feature type="domain" description="Retrovirus-related Pol polyprotein from transposon TNT 1-94-like beta-barrel" evidence="1">
    <location>
        <begin position="139"/>
        <end position="214"/>
    </location>
</feature>
<keyword evidence="3" id="KW-1185">Reference proteome</keyword>
<evidence type="ECO:0000259" key="1">
    <source>
        <dbReference type="Pfam" id="PF22936"/>
    </source>
</evidence>
<accession>A0AA89ARW8</accession>
<dbReference type="PANTHER" id="PTHR35317:SF35">
    <property type="entry name" value="DUF4219 DOMAIN-CONTAINING PROTEIN"/>
    <property type="match status" value="1"/>
</dbReference>
<comment type="caution">
    <text evidence="2">The sequence shown here is derived from an EMBL/GenBank/DDBJ whole genome shotgun (WGS) entry which is preliminary data.</text>
</comment>
<protein>
    <recommendedName>
        <fullName evidence="1">Retrovirus-related Pol polyprotein from transposon TNT 1-94-like beta-barrel domain-containing protein</fullName>
    </recommendedName>
</protein>
<reference evidence="2" key="1">
    <citation type="submission" date="2022-12" db="EMBL/GenBank/DDBJ databases">
        <title>Draft genome assemblies for two species of Escallonia (Escalloniales).</title>
        <authorList>
            <person name="Chanderbali A."/>
            <person name="Dervinis C."/>
            <person name="Anghel I."/>
            <person name="Soltis D."/>
            <person name="Soltis P."/>
            <person name="Zapata F."/>
        </authorList>
    </citation>
    <scope>NUCLEOTIDE SEQUENCE</scope>
    <source>
        <strain evidence="2">UCBG64.0493</strain>
        <tissue evidence="2">Leaf</tissue>
    </source>
</reference>
<evidence type="ECO:0000313" key="2">
    <source>
        <dbReference type="EMBL" id="KAK3012795.1"/>
    </source>
</evidence>
<dbReference type="InterPro" id="IPR054722">
    <property type="entry name" value="PolX-like_BBD"/>
</dbReference>
<name>A0AA89ARW8_9ASTE</name>